<proteinExistence type="predicted"/>
<reference evidence="2" key="1">
    <citation type="journal article" date="2020" name="Stud. Mycol.">
        <title>101 Dothideomycetes genomes: A test case for predicting lifestyles and emergence of pathogens.</title>
        <authorList>
            <person name="Haridas S."/>
            <person name="Albert R."/>
            <person name="Binder M."/>
            <person name="Bloem J."/>
            <person name="LaButti K."/>
            <person name="Salamov A."/>
            <person name="Andreopoulos B."/>
            <person name="Baker S."/>
            <person name="Barry K."/>
            <person name="Bills G."/>
            <person name="Bluhm B."/>
            <person name="Cannon C."/>
            <person name="Castanera R."/>
            <person name="Culley D."/>
            <person name="Daum C."/>
            <person name="Ezra D."/>
            <person name="Gonzalez J."/>
            <person name="Henrissat B."/>
            <person name="Kuo A."/>
            <person name="Liang C."/>
            <person name="Lipzen A."/>
            <person name="Lutzoni F."/>
            <person name="Magnuson J."/>
            <person name="Mondo S."/>
            <person name="Nolan M."/>
            <person name="Ohm R."/>
            <person name="Pangilinan J."/>
            <person name="Park H.-J."/>
            <person name="Ramirez L."/>
            <person name="Alfaro M."/>
            <person name="Sun H."/>
            <person name="Tritt A."/>
            <person name="Yoshinaga Y."/>
            <person name="Zwiers L.-H."/>
            <person name="Turgeon B."/>
            <person name="Goodwin S."/>
            <person name="Spatafora J."/>
            <person name="Crous P."/>
            <person name="Grigoriev I."/>
        </authorList>
    </citation>
    <scope>NUCLEOTIDE SEQUENCE [LARGE SCALE GENOMIC DNA]</scope>
    <source>
        <strain evidence="2">CBS 304.66</strain>
    </source>
</reference>
<gene>
    <name evidence="1" type="ORF">CC78DRAFT_153463</name>
</gene>
<name>A0A9P4KEN3_9PLEO</name>
<evidence type="ECO:0000313" key="2">
    <source>
        <dbReference type="Proteomes" id="UP000800093"/>
    </source>
</evidence>
<sequence>MTGWLHDPQLPFKPPWKLNDSLLSLQTIIESPAAASLTSTHLPLLAPGSSYIILESASTESRLPSLKLNAHLHILDTHKGHRRGCAHAGSCCGPRAAAYQGPGSKFVASHVHSAWRFIRAAYISELLLHSCTKHNAFHLLSQILGWSHDKSTTTPDSLISKFPDPKVYMLLC</sequence>
<dbReference type="AlphaFoldDB" id="A0A9P4KEN3"/>
<accession>A0A9P4KEN3</accession>
<dbReference type="EMBL" id="ML986599">
    <property type="protein sequence ID" value="KAF2266298.1"/>
    <property type="molecule type" value="Genomic_DNA"/>
</dbReference>
<dbReference type="Proteomes" id="UP000800093">
    <property type="component" value="Unassembled WGS sequence"/>
</dbReference>
<protein>
    <submittedName>
        <fullName evidence="1">Uncharacterized protein</fullName>
    </submittedName>
</protein>
<keyword evidence="2" id="KW-1185">Reference proteome</keyword>
<comment type="caution">
    <text evidence="1">The sequence shown here is derived from an EMBL/GenBank/DDBJ whole genome shotgun (WGS) entry which is preliminary data.</text>
</comment>
<organism evidence="1 2">
    <name type="scientific">Lojkania enalia</name>
    <dbReference type="NCBI Taxonomy" id="147567"/>
    <lineage>
        <taxon>Eukaryota</taxon>
        <taxon>Fungi</taxon>
        <taxon>Dikarya</taxon>
        <taxon>Ascomycota</taxon>
        <taxon>Pezizomycotina</taxon>
        <taxon>Dothideomycetes</taxon>
        <taxon>Pleosporomycetidae</taxon>
        <taxon>Pleosporales</taxon>
        <taxon>Pleosporales incertae sedis</taxon>
        <taxon>Lojkania</taxon>
    </lineage>
</organism>
<evidence type="ECO:0000313" key="1">
    <source>
        <dbReference type="EMBL" id="KAF2266298.1"/>
    </source>
</evidence>